<gene>
    <name evidence="1" type="ORF">OPV22_030707</name>
</gene>
<dbReference type="EMBL" id="JAQQAF010000008">
    <property type="protein sequence ID" value="KAJ8468155.1"/>
    <property type="molecule type" value="Genomic_DNA"/>
</dbReference>
<organism evidence="1 2">
    <name type="scientific">Ensete ventricosum</name>
    <name type="common">Abyssinian banana</name>
    <name type="synonym">Musa ensete</name>
    <dbReference type="NCBI Taxonomy" id="4639"/>
    <lineage>
        <taxon>Eukaryota</taxon>
        <taxon>Viridiplantae</taxon>
        <taxon>Streptophyta</taxon>
        <taxon>Embryophyta</taxon>
        <taxon>Tracheophyta</taxon>
        <taxon>Spermatophyta</taxon>
        <taxon>Magnoliopsida</taxon>
        <taxon>Liliopsida</taxon>
        <taxon>Zingiberales</taxon>
        <taxon>Musaceae</taxon>
        <taxon>Ensete</taxon>
    </lineage>
</organism>
<evidence type="ECO:0000313" key="1">
    <source>
        <dbReference type="EMBL" id="KAJ8468155.1"/>
    </source>
</evidence>
<dbReference type="Proteomes" id="UP001222027">
    <property type="component" value="Unassembled WGS sequence"/>
</dbReference>
<name>A0AAV8QGK9_ENSVE</name>
<keyword evidence="2" id="KW-1185">Reference proteome</keyword>
<proteinExistence type="predicted"/>
<evidence type="ECO:0000313" key="2">
    <source>
        <dbReference type="Proteomes" id="UP001222027"/>
    </source>
</evidence>
<protein>
    <submittedName>
        <fullName evidence="1">Uncharacterized protein</fullName>
    </submittedName>
</protein>
<accession>A0AAV8QGK9</accession>
<dbReference type="AlphaFoldDB" id="A0AAV8QGK9"/>
<comment type="caution">
    <text evidence="1">The sequence shown here is derived from an EMBL/GenBank/DDBJ whole genome shotgun (WGS) entry which is preliminary data.</text>
</comment>
<reference evidence="1 2" key="1">
    <citation type="submission" date="2022-12" db="EMBL/GenBank/DDBJ databases">
        <title>Chromosome-scale assembly of the Ensete ventricosum genome.</title>
        <authorList>
            <person name="Dussert Y."/>
            <person name="Stocks J."/>
            <person name="Wendawek A."/>
            <person name="Woldeyes F."/>
            <person name="Nichols R.A."/>
            <person name="Borrell J.S."/>
        </authorList>
    </citation>
    <scope>NUCLEOTIDE SEQUENCE [LARGE SCALE GENOMIC DNA]</scope>
    <source>
        <strain evidence="2">cv. Maze</strain>
        <tissue evidence="1">Seeds</tissue>
    </source>
</reference>
<sequence>MLWRDRGTVGRLHNHPSHSGEGAALRFVRRPSLAARSGGQKRPVLARFWAVFACRVDRCERCETSAISAPWNPPGGTGVDGAFVIAGKVPARRFVRSPPLAARSGGPKRPVLACFWGRFRCCGGRVSGRLDVALV</sequence>